<name>A0A8T0RSS1_PANVG</name>
<accession>A0A8T0RSS1</accession>
<evidence type="ECO:0000313" key="2">
    <source>
        <dbReference type="EMBL" id="KAG2589482.1"/>
    </source>
</evidence>
<reference evidence="2" key="1">
    <citation type="submission" date="2020-05" db="EMBL/GenBank/DDBJ databases">
        <title>WGS assembly of Panicum virgatum.</title>
        <authorList>
            <person name="Lovell J.T."/>
            <person name="Jenkins J."/>
            <person name="Shu S."/>
            <person name="Juenger T.E."/>
            <person name="Schmutz J."/>
        </authorList>
    </citation>
    <scope>NUCLEOTIDE SEQUENCE</scope>
    <source>
        <strain evidence="2">AP13</strain>
    </source>
</reference>
<dbReference type="PANTHER" id="PTHR33116:SF78">
    <property type="entry name" value="OS12G0587133 PROTEIN"/>
    <property type="match status" value="1"/>
</dbReference>
<proteinExistence type="predicted"/>
<dbReference type="Pfam" id="PF13966">
    <property type="entry name" value="zf-RVT"/>
    <property type="match status" value="1"/>
</dbReference>
<dbReference type="InterPro" id="IPR026960">
    <property type="entry name" value="RVT-Znf"/>
</dbReference>
<evidence type="ECO:0000313" key="3">
    <source>
        <dbReference type="Proteomes" id="UP000823388"/>
    </source>
</evidence>
<dbReference type="Proteomes" id="UP000823388">
    <property type="component" value="Chromosome 5N"/>
</dbReference>
<gene>
    <name evidence="2" type="ORF">PVAP13_5NG362481</name>
</gene>
<feature type="domain" description="Reverse transcriptase zinc-binding" evidence="1">
    <location>
        <begin position="174"/>
        <end position="240"/>
    </location>
</feature>
<evidence type="ECO:0000259" key="1">
    <source>
        <dbReference type="Pfam" id="PF13966"/>
    </source>
</evidence>
<keyword evidence="3" id="KW-1185">Reference proteome</keyword>
<organism evidence="2 3">
    <name type="scientific">Panicum virgatum</name>
    <name type="common">Blackwell switchgrass</name>
    <dbReference type="NCBI Taxonomy" id="38727"/>
    <lineage>
        <taxon>Eukaryota</taxon>
        <taxon>Viridiplantae</taxon>
        <taxon>Streptophyta</taxon>
        <taxon>Embryophyta</taxon>
        <taxon>Tracheophyta</taxon>
        <taxon>Spermatophyta</taxon>
        <taxon>Magnoliopsida</taxon>
        <taxon>Liliopsida</taxon>
        <taxon>Poales</taxon>
        <taxon>Poaceae</taxon>
        <taxon>PACMAD clade</taxon>
        <taxon>Panicoideae</taxon>
        <taxon>Panicodae</taxon>
        <taxon>Paniceae</taxon>
        <taxon>Panicinae</taxon>
        <taxon>Panicum</taxon>
        <taxon>Panicum sect. Hiantes</taxon>
    </lineage>
</organism>
<dbReference type="EMBL" id="CM029046">
    <property type="protein sequence ID" value="KAG2589482.1"/>
    <property type="molecule type" value="Genomic_DNA"/>
</dbReference>
<comment type="caution">
    <text evidence="2">The sequence shown here is derived from an EMBL/GenBank/DDBJ whole genome shotgun (WGS) entry which is preliminary data.</text>
</comment>
<sequence length="350" mass="40183">MSAIPVYTAVAISISPWVLKCIDKRRRAFLWKGTDSVSGGHCVLGWPKVCRPPDLGGLGIPDLQIQGYALRMRWLWAKRTDPNRPWSALHDRAESIVLDMFNASISIQIGNGQRSYFWTDRWIQGRSIKDLAPALLAAVHPRAQRQRTVAEGLSNRAWVRDITGALTVQHPIPGAKLLRKTKAPGHCKFFVWLVLHDRCWTAARRKRYNLQDDDSCGACFQLSETISHILVGCVYAREVWSNLLRRWNWLRLAAGLSTHLEFTDWRSWSRKQVHGDDRKAFDTLLVLVVWLLWKERNNSIFQNSNMLASDLVLRIIEEGKAWAYAGFRHLQKFFPDALSLRSQNLLHVIA</sequence>
<protein>
    <recommendedName>
        <fullName evidence="1">Reverse transcriptase zinc-binding domain-containing protein</fullName>
    </recommendedName>
</protein>
<dbReference type="PANTHER" id="PTHR33116">
    <property type="entry name" value="REVERSE TRANSCRIPTASE ZINC-BINDING DOMAIN-CONTAINING PROTEIN-RELATED-RELATED"/>
    <property type="match status" value="1"/>
</dbReference>
<dbReference type="AlphaFoldDB" id="A0A8T0RSS1"/>